<dbReference type="Proteomes" id="UP000006057">
    <property type="component" value="Chromosome"/>
</dbReference>
<dbReference type="HOGENOM" id="CLU_159099_1_0_11"/>
<evidence type="ECO:0000313" key="3">
    <source>
        <dbReference type="Proteomes" id="UP000006057"/>
    </source>
</evidence>
<accession>I4BI95</accession>
<dbReference type="eggNOG" id="COG3462">
    <property type="taxonomic scope" value="Bacteria"/>
</dbReference>
<keyword evidence="1" id="KW-1133">Transmembrane helix</keyword>
<dbReference type="STRING" id="710421.Mycch_2224"/>
<protein>
    <submittedName>
        <fullName evidence="2">Putative membrane protein (DUF2078)</fullName>
    </submittedName>
</protein>
<keyword evidence="3" id="KW-1185">Reference proteome</keyword>
<dbReference type="PATRIC" id="fig|710421.3.peg.2217"/>
<dbReference type="EMBL" id="CP003053">
    <property type="protein sequence ID" value="AFM17002.1"/>
    <property type="molecule type" value="Genomic_DNA"/>
</dbReference>
<gene>
    <name evidence="2" type="ordered locus">Mycch_2224</name>
</gene>
<evidence type="ECO:0000313" key="2">
    <source>
        <dbReference type="EMBL" id="AFM17002.1"/>
    </source>
</evidence>
<dbReference type="OrthoDB" id="3748887at2"/>
<dbReference type="KEGG" id="mcb:Mycch_2224"/>
<name>I4BI95_MYCCN</name>
<keyword evidence="1" id="KW-0812">Transmembrane</keyword>
<dbReference type="RefSeq" id="WP_014815482.1">
    <property type="nucleotide sequence ID" value="NC_018027.1"/>
</dbReference>
<sequence>MMFWTDHNMSGWGYAGMGIGMVLFWLLVLAGIVALFRYGTGTTRSRDIPPPQPYADSPEQLLAIRFAQGEIDDQEYQMRLAVLRDAMRR</sequence>
<proteinExistence type="predicted"/>
<dbReference type="AlphaFoldDB" id="I4BI95"/>
<feature type="transmembrane region" description="Helical" evidence="1">
    <location>
        <begin position="12"/>
        <end position="36"/>
    </location>
</feature>
<reference evidence="2 3" key="1">
    <citation type="submission" date="2012-06" db="EMBL/GenBank/DDBJ databases">
        <title>Complete sequence of chromosome of Mycobacterium chubuense NBB4.</title>
        <authorList>
            <consortium name="US DOE Joint Genome Institute"/>
            <person name="Lucas S."/>
            <person name="Han J."/>
            <person name="Lapidus A."/>
            <person name="Cheng J.-F."/>
            <person name="Goodwin L."/>
            <person name="Pitluck S."/>
            <person name="Peters L."/>
            <person name="Mikhailova N."/>
            <person name="Teshima H."/>
            <person name="Detter J.C."/>
            <person name="Han C."/>
            <person name="Tapia R."/>
            <person name="Land M."/>
            <person name="Hauser L."/>
            <person name="Kyrpides N."/>
            <person name="Ivanova N."/>
            <person name="Pagani I."/>
            <person name="Mattes T."/>
            <person name="Holmes A."/>
            <person name="Rutledge P."/>
            <person name="Paulsen I."/>
            <person name="Coleman N."/>
            <person name="Woyke T."/>
        </authorList>
    </citation>
    <scope>NUCLEOTIDE SEQUENCE [LARGE SCALE GENOMIC DNA]</scope>
    <source>
        <strain evidence="2 3">NBB4</strain>
    </source>
</reference>
<organism evidence="2 3">
    <name type="scientific">Mycolicibacterium chubuense (strain NBB4)</name>
    <name type="common">Mycobacterium chubuense</name>
    <dbReference type="NCBI Taxonomy" id="710421"/>
    <lineage>
        <taxon>Bacteria</taxon>
        <taxon>Bacillati</taxon>
        <taxon>Actinomycetota</taxon>
        <taxon>Actinomycetes</taxon>
        <taxon>Mycobacteriales</taxon>
        <taxon>Mycobacteriaceae</taxon>
        <taxon>Mycolicibacterium</taxon>
    </lineage>
</organism>
<evidence type="ECO:0000256" key="1">
    <source>
        <dbReference type="SAM" id="Phobius"/>
    </source>
</evidence>
<keyword evidence="1" id="KW-0472">Membrane</keyword>